<name>A0A6J4QUL4_9ACTN</name>
<evidence type="ECO:0000256" key="1">
    <source>
        <dbReference type="SAM" id="Phobius"/>
    </source>
</evidence>
<keyword evidence="1" id="KW-0472">Membrane</keyword>
<feature type="transmembrane region" description="Helical" evidence="1">
    <location>
        <begin position="50"/>
        <end position="69"/>
    </location>
</feature>
<protein>
    <submittedName>
        <fullName evidence="2">Uncharacterized protein</fullName>
    </submittedName>
</protein>
<feature type="transmembrane region" description="Helical" evidence="1">
    <location>
        <begin position="20"/>
        <end position="38"/>
    </location>
</feature>
<sequence>MNFFTSWDILGISLVLSLRFLGPFALGISLIVWAAFAPSSRSGTRRRSSLLILALGVLMCVAPVVLFLATDILG</sequence>
<accession>A0A6J4QUL4</accession>
<reference evidence="2" key="1">
    <citation type="submission" date="2020-02" db="EMBL/GenBank/DDBJ databases">
        <authorList>
            <person name="Meier V. D."/>
        </authorList>
    </citation>
    <scope>NUCLEOTIDE SEQUENCE</scope>
    <source>
        <strain evidence="2">AVDCRST_MAG28</strain>
    </source>
</reference>
<organism evidence="2">
    <name type="scientific">uncultured Rubrobacteraceae bacterium</name>
    <dbReference type="NCBI Taxonomy" id="349277"/>
    <lineage>
        <taxon>Bacteria</taxon>
        <taxon>Bacillati</taxon>
        <taxon>Actinomycetota</taxon>
        <taxon>Rubrobacteria</taxon>
        <taxon>Rubrobacterales</taxon>
        <taxon>Rubrobacteraceae</taxon>
        <taxon>environmental samples</taxon>
    </lineage>
</organism>
<gene>
    <name evidence="2" type="ORF">AVDCRST_MAG28-1410</name>
</gene>
<dbReference type="EMBL" id="CADCVE010000030">
    <property type="protein sequence ID" value="CAA9451108.1"/>
    <property type="molecule type" value="Genomic_DNA"/>
</dbReference>
<keyword evidence="1" id="KW-0812">Transmembrane</keyword>
<evidence type="ECO:0000313" key="2">
    <source>
        <dbReference type="EMBL" id="CAA9451108.1"/>
    </source>
</evidence>
<keyword evidence="1" id="KW-1133">Transmembrane helix</keyword>
<dbReference type="AlphaFoldDB" id="A0A6J4QUL4"/>
<proteinExistence type="predicted"/>